<dbReference type="HOGENOM" id="CLU_2705221_0_0_1"/>
<sequence length="73" mass="8281">MVYSTYLYDGTADREHALTFWDLTRSGLISMRAMIIAVQILGRGGRRDVLLTRTSPRPKTREAICSEYDGQTV</sequence>
<reference evidence="2" key="2">
    <citation type="submission" date="2015-01" db="EMBL/GenBank/DDBJ databases">
        <title>Evolutionary Origins and Diversification of the Mycorrhizal Mutualists.</title>
        <authorList>
            <consortium name="DOE Joint Genome Institute"/>
            <consortium name="Mycorrhizal Genomics Consortium"/>
            <person name="Kohler A."/>
            <person name="Kuo A."/>
            <person name="Nagy L.G."/>
            <person name="Floudas D."/>
            <person name="Copeland A."/>
            <person name="Barry K.W."/>
            <person name="Cichocki N."/>
            <person name="Veneault-Fourrey C."/>
            <person name="LaButti K."/>
            <person name="Lindquist E.A."/>
            <person name="Lipzen A."/>
            <person name="Lundell T."/>
            <person name="Morin E."/>
            <person name="Murat C."/>
            <person name="Riley R."/>
            <person name="Ohm R."/>
            <person name="Sun H."/>
            <person name="Tunlid A."/>
            <person name="Henrissat B."/>
            <person name="Grigoriev I.V."/>
            <person name="Hibbett D.S."/>
            <person name="Martin F."/>
        </authorList>
    </citation>
    <scope>NUCLEOTIDE SEQUENCE [LARGE SCALE GENOMIC DNA]</scope>
    <source>
        <strain evidence="2">LaAM-08-1</strain>
    </source>
</reference>
<reference evidence="1 2" key="1">
    <citation type="submission" date="2014-04" db="EMBL/GenBank/DDBJ databases">
        <authorList>
            <consortium name="DOE Joint Genome Institute"/>
            <person name="Kuo A."/>
            <person name="Kohler A."/>
            <person name="Nagy L.G."/>
            <person name="Floudas D."/>
            <person name="Copeland A."/>
            <person name="Barry K.W."/>
            <person name="Cichocki N."/>
            <person name="Veneault-Fourrey C."/>
            <person name="LaButti K."/>
            <person name="Lindquist E.A."/>
            <person name="Lipzen A."/>
            <person name="Lundell T."/>
            <person name="Morin E."/>
            <person name="Murat C."/>
            <person name="Sun H."/>
            <person name="Tunlid A."/>
            <person name="Henrissat B."/>
            <person name="Grigoriev I.V."/>
            <person name="Hibbett D.S."/>
            <person name="Martin F."/>
            <person name="Nordberg H.P."/>
            <person name="Cantor M.N."/>
            <person name="Hua S.X."/>
        </authorList>
    </citation>
    <scope>NUCLEOTIDE SEQUENCE [LARGE SCALE GENOMIC DNA]</scope>
    <source>
        <strain evidence="1 2">LaAM-08-1</strain>
    </source>
</reference>
<proteinExistence type="predicted"/>
<name>A0A0C9XU23_9AGAR</name>
<evidence type="ECO:0000313" key="2">
    <source>
        <dbReference type="Proteomes" id="UP000054477"/>
    </source>
</evidence>
<protein>
    <submittedName>
        <fullName evidence="1">Uncharacterized protein</fullName>
    </submittedName>
</protein>
<evidence type="ECO:0000313" key="1">
    <source>
        <dbReference type="EMBL" id="KIK01207.1"/>
    </source>
</evidence>
<keyword evidence="2" id="KW-1185">Reference proteome</keyword>
<dbReference type="EMBL" id="KN838610">
    <property type="protein sequence ID" value="KIK01207.1"/>
    <property type="molecule type" value="Genomic_DNA"/>
</dbReference>
<organism evidence="1 2">
    <name type="scientific">Laccaria amethystina LaAM-08-1</name>
    <dbReference type="NCBI Taxonomy" id="1095629"/>
    <lineage>
        <taxon>Eukaryota</taxon>
        <taxon>Fungi</taxon>
        <taxon>Dikarya</taxon>
        <taxon>Basidiomycota</taxon>
        <taxon>Agaricomycotina</taxon>
        <taxon>Agaricomycetes</taxon>
        <taxon>Agaricomycetidae</taxon>
        <taxon>Agaricales</taxon>
        <taxon>Agaricineae</taxon>
        <taxon>Hydnangiaceae</taxon>
        <taxon>Laccaria</taxon>
    </lineage>
</organism>
<dbReference type="AlphaFoldDB" id="A0A0C9XU23"/>
<dbReference type="Proteomes" id="UP000054477">
    <property type="component" value="Unassembled WGS sequence"/>
</dbReference>
<accession>A0A0C9XU23</accession>
<gene>
    <name evidence="1" type="ORF">K443DRAFT_575304</name>
</gene>